<accession>R4YWZ7</accession>
<dbReference type="AlphaFoldDB" id="R4YWZ7"/>
<gene>
    <name evidence="1" type="ORF">BN381_130201</name>
</gene>
<reference evidence="1 2" key="1">
    <citation type="journal article" date="2013" name="ISME J.">
        <title>Metabolic model for the filamentous 'Candidatus Microthrix parvicella' based on genomic and metagenomic analyses.</title>
        <authorList>
            <person name="Jon McIlroy S."/>
            <person name="Kristiansen R."/>
            <person name="Albertsen M."/>
            <person name="Michael Karst S."/>
            <person name="Rossetti S."/>
            <person name="Lund Nielsen J."/>
            <person name="Tandoi V."/>
            <person name="James Seviour R."/>
            <person name="Nielsen P.H."/>
        </authorList>
    </citation>
    <scope>NUCLEOTIDE SEQUENCE [LARGE SCALE GENOMIC DNA]</scope>
    <source>
        <strain evidence="1 2">RN1</strain>
    </source>
</reference>
<dbReference type="Pfam" id="PF21863">
    <property type="entry name" value="HTH_67"/>
    <property type="match status" value="1"/>
</dbReference>
<dbReference type="STRING" id="1229780.BN381_130201"/>
<name>R4YWZ7_9ACTN</name>
<dbReference type="OrthoDB" id="3820010at2"/>
<proteinExistence type="predicted"/>
<dbReference type="eggNOG" id="ENOG50339C4">
    <property type="taxonomic scope" value="Bacteria"/>
</dbReference>
<sequence>MSDTADESPASQAARECADDIGAVGAMFMLDMDNHVAAAAAGYEGLAFYFGGRGGVLGDVPVAAVVKAFCFFPSASVEAGWTQAIGVETRHEAAVRFARAAETWAASHLPTDGIGYERLAELAGRVSAAADGASAPIFDGWRALAEPRSARELAYHRVNSLRELRFARHVAELDRLGLDPLVAFMIKSPAMADIFGWPQPRPTPTDEHRRVWAQIEAGTDVAFGADLAVLEPAELSELVALLGSMRAAIT</sequence>
<evidence type="ECO:0000313" key="2">
    <source>
        <dbReference type="Proteomes" id="UP000018291"/>
    </source>
</evidence>
<dbReference type="RefSeq" id="WP_012224186.1">
    <property type="nucleotide sequence ID" value="NZ_HG422565.1"/>
</dbReference>
<dbReference type="EMBL" id="CANL01000005">
    <property type="protein sequence ID" value="CCM62643.1"/>
    <property type="molecule type" value="Genomic_DNA"/>
</dbReference>
<protein>
    <submittedName>
        <fullName evidence="1">Uncharacterized protein</fullName>
    </submittedName>
</protein>
<comment type="caution">
    <text evidence="1">The sequence shown here is derived from an EMBL/GenBank/DDBJ whole genome shotgun (WGS) entry which is preliminary data.</text>
</comment>
<dbReference type="Proteomes" id="UP000018291">
    <property type="component" value="Unassembled WGS sequence"/>
</dbReference>
<evidence type="ECO:0000313" key="1">
    <source>
        <dbReference type="EMBL" id="CCM62643.1"/>
    </source>
</evidence>
<dbReference type="InterPro" id="IPR054058">
    <property type="entry name" value="HTH_67"/>
</dbReference>
<keyword evidence="2" id="KW-1185">Reference proteome</keyword>
<dbReference type="HOGENOM" id="CLU_087212_0_0_11"/>
<organism evidence="1 2">
    <name type="scientific">Candidatus Neomicrothrix parvicella RN1</name>
    <dbReference type="NCBI Taxonomy" id="1229780"/>
    <lineage>
        <taxon>Bacteria</taxon>
        <taxon>Bacillati</taxon>
        <taxon>Actinomycetota</taxon>
        <taxon>Acidimicrobiia</taxon>
        <taxon>Acidimicrobiales</taxon>
        <taxon>Microthrixaceae</taxon>
        <taxon>Candidatus Neomicrothrix</taxon>
    </lineage>
</organism>